<dbReference type="EMBL" id="CP006608">
    <property type="protein sequence ID" value="AGR60411.1"/>
    <property type="molecule type" value="Genomic_DNA"/>
</dbReference>
<sequence length="67" mass="7249">MPGWIVTLSHPDFNRRPRNYTGSADLFAIAKSARGLSAGPAIFVSVYRNKKPLNIADLPPVGNFAPP</sequence>
<dbReference type="AlphaFoldDB" id="S5MUK2"/>
<gene>
    <name evidence="1" type="ORF">A464_3227</name>
</gene>
<dbReference type="PATRIC" id="fig|1197719.3.peg.3219"/>
<dbReference type="HOGENOM" id="CLU_2809885_0_0_6"/>
<reference evidence="1 2" key="1">
    <citation type="submission" date="2013-07" db="EMBL/GenBank/DDBJ databases">
        <title>Genome sequence of Salmonella bongori N268-08 - a rare clinical isolate.</title>
        <authorList>
            <person name="Marti R."/>
            <person name="Hagens S."/>
            <person name="Loessner M.J."/>
            <person name="Klumpp J."/>
        </authorList>
    </citation>
    <scope>NUCLEOTIDE SEQUENCE [LARGE SCALE GENOMIC DNA]</scope>
    <source>
        <strain evidence="1 2">N268-08</strain>
    </source>
</reference>
<evidence type="ECO:0000313" key="2">
    <source>
        <dbReference type="Proteomes" id="UP000015042"/>
    </source>
</evidence>
<dbReference type="KEGG" id="sbz:A464_3227"/>
<dbReference type="eggNOG" id="ENOG5033MRP">
    <property type="taxonomic scope" value="Bacteria"/>
</dbReference>
<protein>
    <submittedName>
        <fullName evidence="1">Putative cytoplasmic protein</fullName>
    </submittedName>
</protein>
<proteinExistence type="predicted"/>
<name>S5MUK2_SALBN</name>
<organism evidence="1 2">
    <name type="scientific">Salmonella bongori N268-08</name>
    <dbReference type="NCBI Taxonomy" id="1197719"/>
    <lineage>
        <taxon>Bacteria</taxon>
        <taxon>Pseudomonadati</taxon>
        <taxon>Pseudomonadota</taxon>
        <taxon>Gammaproteobacteria</taxon>
        <taxon>Enterobacterales</taxon>
        <taxon>Enterobacteriaceae</taxon>
        <taxon>Salmonella</taxon>
    </lineage>
</organism>
<evidence type="ECO:0000313" key="1">
    <source>
        <dbReference type="EMBL" id="AGR60411.1"/>
    </source>
</evidence>
<dbReference type="Proteomes" id="UP000015042">
    <property type="component" value="Chromosome"/>
</dbReference>
<accession>S5MUK2</accession>